<dbReference type="Pfam" id="PF22953">
    <property type="entry name" value="SpnB_Rossmann"/>
    <property type="match status" value="1"/>
</dbReference>
<dbReference type="Gene3D" id="3.40.50.1820">
    <property type="entry name" value="alpha/beta hydrolase"/>
    <property type="match status" value="1"/>
</dbReference>
<accession>A0ABV9E3I4</accession>
<dbReference type="InterPro" id="IPR001227">
    <property type="entry name" value="Ac_transferase_dom_sf"/>
</dbReference>
<dbReference type="RefSeq" id="WP_378579982.1">
    <property type="nucleotide sequence ID" value="NZ_JBHSFQ010000044.1"/>
</dbReference>
<dbReference type="InterPro" id="IPR029058">
    <property type="entry name" value="AB_hydrolase_fold"/>
</dbReference>
<dbReference type="Pfam" id="PF14765">
    <property type="entry name" value="PS-DH"/>
    <property type="match status" value="1"/>
</dbReference>
<dbReference type="SMART" id="SM01294">
    <property type="entry name" value="PKS_PP_betabranch"/>
    <property type="match status" value="1"/>
</dbReference>
<dbReference type="InterPro" id="IPR036736">
    <property type="entry name" value="ACP-like_sf"/>
</dbReference>
<feature type="compositionally biased region" description="Low complexity" evidence="6">
    <location>
        <begin position="634"/>
        <end position="652"/>
    </location>
</feature>
<dbReference type="Pfam" id="PF21089">
    <property type="entry name" value="PKS_DH_N"/>
    <property type="match status" value="1"/>
</dbReference>
<dbReference type="SMART" id="SM00826">
    <property type="entry name" value="PKS_DH"/>
    <property type="match status" value="1"/>
</dbReference>
<evidence type="ECO:0000256" key="4">
    <source>
        <dbReference type="ARBA" id="ARBA00023315"/>
    </source>
</evidence>
<keyword evidence="4" id="KW-0012">Acyltransferase</keyword>
<dbReference type="PANTHER" id="PTHR43775">
    <property type="entry name" value="FATTY ACID SYNTHASE"/>
    <property type="match status" value="1"/>
</dbReference>
<dbReference type="Gene3D" id="3.40.50.11460">
    <property type="match status" value="1"/>
</dbReference>
<gene>
    <name evidence="9" type="ORF">ACFO4E_28030</name>
</gene>
<dbReference type="PROSITE" id="PS52019">
    <property type="entry name" value="PKS_MFAS_DH"/>
    <property type="match status" value="1"/>
</dbReference>
<dbReference type="InterPro" id="IPR049552">
    <property type="entry name" value="PKS_DH_N"/>
</dbReference>
<dbReference type="InterPro" id="IPR020806">
    <property type="entry name" value="PKS_PP-bd"/>
</dbReference>
<dbReference type="InterPro" id="IPR049551">
    <property type="entry name" value="PKS_DH_C"/>
</dbReference>
<feature type="domain" description="PKS/mFAS DH" evidence="8">
    <location>
        <begin position="353"/>
        <end position="658"/>
    </location>
</feature>
<dbReference type="Gene3D" id="3.10.129.110">
    <property type="entry name" value="Polyketide synthase dehydratase"/>
    <property type="match status" value="2"/>
</dbReference>
<evidence type="ECO:0000256" key="3">
    <source>
        <dbReference type="ARBA" id="ARBA00022679"/>
    </source>
</evidence>
<dbReference type="InterPro" id="IPR036291">
    <property type="entry name" value="NAD(P)-bd_dom_sf"/>
</dbReference>
<sequence>MASGLLEASPVFREGIEACAEALAPHTGWSLVGVLGGGRGVPGLDRVDVVQPVLFAVMVALAGVWRACGVRPVAVVGHSQGEVAAACVAGVLSLEDAARLIAVRSRLIAELAGTGAMTAVSLSEEDADRFLERWAGRVGIAAVNGPASVVVSGERGALAEVEAACAARGVLARRVPVTFAAHSPRVDALRAPMLEELAGLRPGRGEIAFHSSVTGEREDGTALDAGYWFDNLRRPVLFAAAVRALRERGYAAFIEVGPHPVVEAGMRRTLAELDAPAAVLPTLRRDEGGPDRFLTALAEAHVAGVDVDWAAVHGGSAVGVDLPTYAFEHRNYWLDPSPAGGAAPRAGVGGTDHPLLGAAVPLADTGGFLFTGLVSLRTHPWLADHAVLGTPLLPGTAFVELALLAAERTACPHIAELTLHAPLELPERGGAQLQVAVGPPGENGDRALHIHSRPHRVSDDAGADDVPWTHHATGVLTPAAALSEPEPDGADRPSPGAQEIAVDDLYPMLAERGYDYGPAFRGLRAAWRDGPAVIADVALPDSASPLAGAAAFALHPALLDAAQHAAALLRPDPRASGNEPAPAATAGGAEAEATGQRSADSAAESRPALRGGADGHPPAAPDGGGRHAMPAESAEAGTRAPARGPASAPGRLPAQVLAPAPVPVQGAGVEVPFSWSGVTLYATGATRLRVRVARLADGGVALSATDPAGMPVVTVESLVMRPAGLTFRSAPPRDDLFAVEWPPLRWQPATAGKPPVWAVLGDASPEMAVALSEHGAIRYPDSTTLGAAIASGAFAPDAVIALFLPEDPAPAGTGADGTPADGASANPADDAHEAARRMLGLLQSWLADEVVVPLVVLTSGAVAAESREGVRDLAHATVWGMARSAQAEYPDRIVLLDADDPVVALPLIDAALATGEPQLAVREGRLHTPRLTRATAPPSGETPGGRGTHARASAIAEAAERDLSIAEGEPGRGTAVPAGGTSHATASRPTGIAAIGDDSAPRASAEAGPEPLGAGPGHPAAGPGRDDGPAGAGRDHAGEDAGASAGGSGSGNAGAVGLGEGTVIVTGAFGMVGGVVVRHLVEGRGVRRLLLLGRHGMASAGAAELVAEVTALGARVDVAACDAADRGALWRVLDEVSADRPISAVVHAAGVVDDGVLASLTPERLDRVLRPKVDAALHLHEYTQDRDLAAFVLFSSAGGVFGTPGQANYAAANAFLDALAHHRRARGLPATCVAWGLWERRSALTAGLDDTDLARYSRMGIAGPIRTGQGRELFDTAVAGREPHVLAVPLDLAGVRARSVRTGGVPPLFRGLVRATRRRAAAGPVGVLSGPTGAVSDPVDSLPGSAGAHSGLGGVPSGAAVALSGGVGSAPGAGGVLAGAVGLRRRLSGLPADRQRAALTDLVREQAAAVLGHTAVEAVPAERGFLELGFDSLTAIELRNRLAAATGLRLPAGLVFTRPTPAAVAAHIGPLLAVPDGRPVPATSVSARGSAAPGAVSAGSDSVSAPVPDSSGSAPASAAESPAPAVSTPGSADTAEDPFAGIVPLFRQACAEGRIGDGIAVVEAAARLRPRFTSAEGYRDGPGEGVRLAQGDHHPALVCFPSLVMISGLHEYARFAAAVRGERDVIVFPQPGFAAAEPLPASVDAVVDVQTEAVLRATGGRPFTVVGRSSGGWVAAAVAARLERHGVFPRALALLDTPYPTDDVTLPVIETGVVEREEQIGVMDGARLTAMGAYTRLFAEWRPERIAAPTVVLRPERPVTDRSGAVLDPFGWAPPHTVVRVPGDHFTMLEEHVGSASAVLHTWLAERGR</sequence>
<dbReference type="InterPro" id="IPR001031">
    <property type="entry name" value="Thioesterase"/>
</dbReference>
<dbReference type="InterPro" id="IPR006162">
    <property type="entry name" value="Ppantetheine_attach_site"/>
</dbReference>
<feature type="active site" description="Proton donor; for dehydratase activity" evidence="5">
    <location>
        <position position="560"/>
    </location>
</feature>
<keyword evidence="10" id="KW-1185">Reference proteome</keyword>
<feature type="region of interest" description="C-terminal hotdog fold" evidence="5">
    <location>
        <begin position="497"/>
        <end position="658"/>
    </location>
</feature>
<evidence type="ECO:0000259" key="8">
    <source>
        <dbReference type="PROSITE" id="PS52019"/>
    </source>
</evidence>
<feature type="compositionally biased region" description="Low complexity" evidence="6">
    <location>
        <begin position="1484"/>
        <end position="1527"/>
    </location>
</feature>
<organism evidence="9 10">
    <name type="scientific">Nocardiopsis mangrovi</name>
    <dbReference type="NCBI Taxonomy" id="1179818"/>
    <lineage>
        <taxon>Bacteria</taxon>
        <taxon>Bacillati</taxon>
        <taxon>Actinomycetota</taxon>
        <taxon>Actinomycetes</taxon>
        <taxon>Streptosporangiales</taxon>
        <taxon>Nocardiopsidaceae</taxon>
        <taxon>Nocardiopsis</taxon>
    </lineage>
</organism>
<dbReference type="PANTHER" id="PTHR43775:SF51">
    <property type="entry name" value="INACTIVE PHENOLPHTHIOCEROL SYNTHESIS POLYKETIDE SYNTHASE TYPE I PKS1-RELATED"/>
    <property type="match status" value="1"/>
</dbReference>
<dbReference type="InterPro" id="IPR055123">
    <property type="entry name" value="SpnB-like_Rossmann"/>
</dbReference>
<evidence type="ECO:0000256" key="5">
    <source>
        <dbReference type="PROSITE-ProRule" id="PRU01363"/>
    </source>
</evidence>
<dbReference type="Gene3D" id="3.40.366.10">
    <property type="entry name" value="Malonyl-Coenzyme A Acyl Carrier Protein, domain 2"/>
    <property type="match status" value="1"/>
</dbReference>
<dbReference type="InterPro" id="IPR020802">
    <property type="entry name" value="TesA-like"/>
</dbReference>
<evidence type="ECO:0000256" key="1">
    <source>
        <dbReference type="ARBA" id="ARBA00022450"/>
    </source>
</evidence>
<dbReference type="SMART" id="SM00822">
    <property type="entry name" value="PKS_KR"/>
    <property type="match status" value="1"/>
</dbReference>
<keyword evidence="2" id="KW-0597">Phosphoprotein</keyword>
<dbReference type="SMART" id="SM00823">
    <property type="entry name" value="PKS_PP"/>
    <property type="match status" value="1"/>
</dbReference>
<dbReference type="InterPro" id="IPR013968">
    <property type="entry name" value="PKS_KR"/>
</dbReference>
<dbReference type="SUPFAM" id="SSF47336">
    <property type="entry name" value="ACP-like"/>
    <property type="match status" value="1"/>
</dbReference>
<dbReference type="SUPFAM" id="SSF51735">
    <property type="entry name" value="NAD(P)-binding Rossmann-fold domains"/>
    <property type="match status" value="2"/>
</dbReference>
<dbReference type="InterPro" id="IPR049900">
    <property type="entry name" value="PKS_mFAS_DH"/>
</dbReference>
<dbReference type="SUPFAM" id="SSF55048">
    <property type="entry name" value="Probable ACP-binding domain of malonyl-CoA ACP transacylase"/>
    <property type="match status" value="1"/>
</dbReference>
<dbReference type="InterPro" id="IPR016036">
    <property type="entry name" value="Malonyl_transacylase_ACP-bd"/>
</dbReference>
<dbReference type="Pfam" id="PF08659">
    <property type="entry name" value="KR"/>
    <property type="match status" value="1"/>
</dbReference>
<dbReference type="Gene3D" id="3.40.50.720">
    <property type="entry name" value="NAD(P)-binding Rossmann-like Domain"/>
    <property type="match status" value="1"/>
</dbReference>
<dbReference type="Pfam" id="PF00975">
    <property type="entry name" value="Thioesterase"/>
    <property type="match status" value="1"/>
</dbReference>
<dbReference type="SUPFAM" id="SSF52151">
    <property type="entry name" value="FabD/lysophospholipase-like"/>
    <property type="match status" value="1"/>
</dbReference>
<dbReference type="Gene3D" id="1.10.1200.10">
    <property type="entry name" value="ACP-like"/>
    <property type="match status" value="1"/>
</dbReference>
<dbReference type="PROSITE" id="PS00012">
    <property type="entry name" value="PHOSPHOPANTETHEINE"/>
    <property type="match status" value="1"/>
</dbReference>
<dbReference type="SMART" id="SM00824">
    <property type="entry name" value="PKS_TE"/>
    <property type="match status" value="1"/>
</dbReference>
<dbReference type="Pfam" id="PF00550">
    <property type="entry name" value="PP-binding"/>
    <property type="match status" value="1"/>
</dbReference>
<keyword evidence="3" id="KW-0808">Transferase</keyword>
<feature type="active site" description="Proton acceptor; for dehydratase activity" evidence="5">
    <location>
        <position position="385"/>
    </location>
</feature>
<proteinExistence type="predicted"/>
<feature type="region of interest" description="Disordered" evidence="6">
    <location>
        <begin position="571"/>
        <end position="652"/>
    </location>
</feature>
<protein>
    <submittedName>
        <fullName evidence="9">SDR family NAD(P)-dependent oxidoreductase</fullName>
    </submittedName>
</protein>
<dbReference type="InterPro" id="IPR016035">
    <property type="entry name" value="Acyl_Trfase/lysoPLipase"/>
</dbReference>
<feature type="compositionally biased region" description="Low complexity" evidence="6">
    <location>
        <begin position="1005"/>
        <end position="1023"/>
    </location>
</feature>
<dbReference type="Proteomes" id="UP001595923">
    <property type="component" value="Unassembled WGS sequence"/>
</dbReference>
<dbReference type="InterPro" id="IPR020807">
    <property type="entry name" value="PKS_DH"/>
</dbReference>
<reference evidence="10" key="1">
    <citation type="journal article" date="2019" name="Int. J. Syst. Evol. Microbiol.">
        <title>The Global Catalogue of Microorganisms (GCM) 10K type strain sequencing project: providing services to taxonomists for standard genome sequencing and annotation.</title>
        <authorList>
            <consortium name="The Broad Institute Genomics Platform"/>
            <consortium name="The Broad Institute Genome Sequencing Center for Infectious Disease"/>
            <person name="Wu L."/>
            <person name="Ma J."/>
        </authorList>
    </citation>
    <scope>NUCLEOTIDE SEQUENCE [LARGE SCALE GENOMIC DNA]</scope>
    <source>
        <strain evidence="10">XZYJ18</strain>
    </source>
</reference>
<feature type="compositionally biased region" description="Low complexity" evidence="6">
    <location>
        <begin position="579"/>
        <end position="595"/>
    </location>
</feature>
<evidence type="ECO:0000313" key="9">
    <source>
        <dbReference type="EMBL" id="MFC4565726.1"/>
    </source>
</evidence>
<keyword evidence="1" id="KW-0596">Phosphopantetheine</keyword>
<dbReference type="CDD" id="cd08956">
    <property type="entry name" value="KR_3_FAS_SDR_x"/>
    <property type="match status" value="1"/>
</dbReference>
<dbReference type="EMBL" id="JBHSFQ010000044">
    <property type="protein sequence ID" value="MFC4565726.1"/>
    <property type="molecule type" value="Genomic_DNA"/>
</dbReference>
<dbReference type="InterPro" id="IPR009081">
    <property type="entry name" value="PP-bd_ACP"/>
</dbReference>
<dbReference type="InterPro" id="IPR014043">
    <property type="entry name" value="Acyl_transferase_dom"/>
</dbReference>
<evidence type="ECO:0000313" key="10">
    <source>
        <dbReference type="Proteomes" id="UP001595923"/>
    </source>
</evidence>
<comment type="caution">
    <text evidence="9">The sequence shown here is derived from an EMBL/GenBank/DDBJ whole genome shotgun (WGS) entry which is preliminary data.</text>
</comment>
<evidence type="ECO:0000259" key="7">
    <source>
        <dbReference type="PROSITE" id="PS50075"/>
    </source>
</evidence>
<feature type="region of interest" description="Disordered" evidence="6">
    <location>
        <begin position="920"/>
        <end position="1051"/>
    </location>
</feature>
<feature type="region of interest" description="N-terminal hotdog fold" evidence="5">
    <location>
        <begin position="353"/>
        <end position="483"/>
    </location>
</feature>
<dbReference type="PROSITE" id="PS50075">
    <property type="entry name" value="CARRIER"/>
    <property type="match status" value="1"/>
</dbReference>
<dbReference type="Gene3D" id="3.30.70.3290">
    <property type="match status" value="1"/>
</dbReference>
<dbReference type="SMART" id="SM00827">
    <property type="entry name" value="PKS_AT"/>
    <property type="match status" value="1"/>
</dbReference>
<dbReference type="InterPro" id="IPR042104">
    <property type="entry name" value="PKS_dehydratase_sf"/>
</dbReference>
<evidence type="ECO:0000256" key="2">
    <source>
        <dbReference type="ARBA" id="ARBA00022553"/>
    </source>
</evidence>
<feature type="domain" description="Carrier" evidence="7">
    <location>
        <begin position="1397"/>
        <end position="1472"/>
    </location>
</feature>
<name>A0ABV9E3I4_9ACTN</name>
<feature type="compositionally biased region" description="Basic and acidic residues" evidence="6">
    <location>
        <begin position="1024"/>
        <end position="1039"/>
    </location>
</feature>
<dbReference type="SUPFAM" id="SSF53474">
    <property type="entry name" value="alpha/beta-Hydrolases"/>
    <property type="match status" value="1"/>
</dbReference>
<dbReference type="InterPro" id="IPR050091">
    <property type="entry name" value="PKS_NRPS_Biosynth_Enz"/>
</dbReference>
<dbReference type="InterPro" id="IPR057326">
    <property type="entry name" value="KR_dom"/>
</dbReference>
<feature type="region of interest" description="Disordered" evidence="6">
    <location>
        <begin position="1483"/>
        <end position="1533"/>
    </location>
</feature>
<dbReference type="Pfam" id="PF00698">
    <property type="entry name" value="Acyl_transf_1"/>
    <property type="match status" value="1"/>
</dbReference>
<evidence type="ECO:0000256" key="6">
    <source>
        <dbReference type="SAM" id="MobiDB-lite"/>
    </source>
</evidence>